<keyword evidence="5" id="KW-1185">Reference proteome</keyword>
<feature type="compositionally biased region" description="Basic and acidic residues" evidence="3">
    <location>
        <begin position="474"/>
        <end position="487"/>
    </location>
</feature>
<dbReference type="GO" id="GO:0006915">
    <property type="term" value="P:apoptotic process"/>
    <property type="evidence" value="ECO:0007669"/>
    <property type="project" value="UniProtKB-KW"/>
</dbReference>
<evidence type="ECO:0000313" key="5">
    <source>
        <dbReference type="Proteomes" id="UP000054018"/>
    </source>
</evidence>
<protein>
    <recommendedName>
        <fullName evidence="6">Apoptosis inhibitor 5</fullName>
    </recommendedName>
</protein>
<proteinExistence type="inferred from homology"/>
<dbReference type="Proteomes" id="UP000054018">
    <property type="component" value="Unassembled WGS sequence"/>
</dbReference>
<dbReference type="GO" id="GO:0043066">
    <property type="term" value="P:negative regulation of apoptotic process"/>
    <property type="evidence" value="ECO:0007669"/>
    <property type="project" value="TreeGrafter"/>
</dbReference>
<evidence type="ECO:0000256" key="1">
    <source>
        <dbReference type="ARBA" id="ARBA00009515"/>
    </source>
</evidence>
<reference evidence="4 5" key="1">
    <citation type="submission" date="2014-04" db="EMBL/GenBank/DDBJ databases">
        <authorList>
            <consortium name="DOE Joint Genome Institute"/>
            <person name="Kuo A."/>
            <person name="Kohler A."/>
            <person name="Costa M.D."/>
            <person name="Nagy L.G."/>
            <person name="Floudas D."/>
            <person name="Copeland A."/>
            <person name="Barry K.W."/>
            <person name="Cichocki N."/>
            <person name="Veneault-Fourrey C."/>
            <person name="LaButti K."/>
            <person name="Lindquist E.A."/>
            <person name="Lipzen A."/>
            <person name="Lundell T."/>
            <person name="Morin E."/>
            <person name="Murat C."/>
            <person name="Sun H."/>
            <person name="Tunlid A."/>
            <person name="Henrissat B."/>
            <person name="Grigoriev I.V."/>
            <person name="Hibbett D.S."/>
            <person name="Martin F."/>
            <person name="Nordberg H.P."/>
            <person name="Cantor M.N."/>
            <person name="Hua S.X."/>
        </authorList>
    </citation>
    <scope>NUCLEOTIDE SEQUENCE [LARGE SCALE GENOMIC DNA]</scope>
    <source>
        <strain evidence="4 5">441</strain>
    </source>
</reference>
<dbReference type="Pfam" id="PF05918">
    <property type="entry name" value="API5"/>
    <property type="match status" value="1"/>
</dbReference>
<name>A0A0C9ZFK7_9AGAM</name>
<comment type="similarity">
    <text evidence="1">Belongs to the API5 family.</text>
</comment>
<gene>
    <name evidence="4" type="ORF">PISMIDRAFT_677814</name>
</gene>
<dbReference type="EMBL" id="KN833713">
    <property type="protein sequence ID" value="KIK24739.1"/>
    <property type="molecule type" value="Genomic_DNA"/>
</dbReference>
<reference evidence="5" key="2">
    <citation type="submission" date="2015-01" db="EMBL/GenBank/DDBJ databases">
        <title>Evolutionary Origins and Diversification of the Mycorrhizal Mutualists.</title>
        <authorList>
            <consortium name="DOE Joint Genome Institute"/>
            <consortium name="Mycorrhizal Genomics Consortium"/>
            <person name="Kohler A."/>
            <person name="Kuo A."/>
            <person name="Nagy L.G."/>
            <person name="Floudas D."/>
            <person name="Copeland A."/>
            <person name="Barry K.W."/>
            <person name="Cichocki N."/>
            <person name="Veneault-Fourrey C."/>
            <person name="LaButti K."/>
            <person name="Lindquist E.A."/>
            <person name="Lipzen A."/>
            <person name="Lundell T."/>
            <person name="Morin E."/>
            <person name="Murat C."/>
            <person name="Riley R."/>
            <person name="Ohm R."/>
            <person name="Sun H."/>
            <person name="Tunlid A."/>
            <person name="Henrissat B."/>
            <person name="Grigoriev I.V."/>
            <person name="Hibbett D.S."/>
            <person name="Martin F."/>
        </authorList>
    </citation>
    <scope>NUCLEOTIDE SEQUENCE [LARGE SCALE GENOMIC DNA]</scope>
    <source>
        <strain evidence="5">441</strain>
    </source>
</reference>
<evidence type="ECO:0008006" key="6">
    <source>
        <dbReference type="Google" id="ProtNLM"/>
    </source>
</evidence>
<dbReference type="PANTHER" id="PTHR12758:SF19">
    <property type="entry name" value="APOPTOSIS INHIBITOR 5"/>
    <property type="match status" value="1"/>
</dbReference>
<accession>A0A0C9ZFK7</accession>
<feature type="region of interest" description="Disordered" evidence="3">
    <location>
        <begin position="466"/>
        <end position="606"/>
    </location>
</feature>
<dbReference type="SUPFAM" id="SSF48371">
    <property type="entry name" value="ARM repeat"/>
    <property type="match status" value="1"/>
</dbReference>
<evidence type="ECO:0000256" key="2">
    <source>
        <dbReference type="ARBA" id="ARBA00022703"/>
    </source>
</evidence>
<dbReference type="STRING" id="765257.A0A0C9ZFK7"/>
<dbReference type="GO" id="GO:0003723">
    <property type="term" value="F:RNA binding"/>
    <property type="evidence" value="ECO:0007669"/>
    <property type="project" value="TreeGrafter"/>
</dbReference>
<feature type="compositionally biased region" description="Basic and acidic residues" evidence="3">
    <location>
        <begin position="544"/>
        <end position="558"/>
    </location>
</feature>
<keyword evidence="2" id="KW-0053">Apoptosis</keyword>
<evidence type="ECO:0000256" key="3">
    <source>
        <dbReference type="SAM" id="MobiDB-lite"/>
    </source>
</evidence>
<dbReference type="InterPro" id="IPR016024">
    <property type="entry name" value="ARM-type_fold"/>
</dbReference>
<evidence type="ECO:0000313" key="4">
    <source>
        <dbReference type="EMBL" id="KIK24739.1"/>
    </source>
</evidence>
<organism evidence="4 5">
    <name type="scientific">Pisolithus microcarpus 441</name>
    <dbReference type="NCBI Taxonomy" id="765257"/>
    <lineage>
        <taxon>Eukaryota</taxon>
        <taxon>Fungi</taxon>
        <taxon>Dikarya</taxon>
        <taxon>Basidiomycota</taxon>
        <taxon>Agaricomycotina</taxon>
        <taxon>Agaricomycetes</taxon>
        <taxon>Agaricomycetidae</taxon>
        <taxon>Boletales</taxon>
        <taxon>Sclerodermatineae</taxon>
        <taxon>Pisolithaceae</taxon>
        <taxon>Pisolithus</taxon>
    </lineage>
</organism>
<dbReference type="HOGENOM" id="CLU_015163_0_0_1"/>
<dbReference type="OrthoDB" id="19224at2759"/>
<dbReference type="PANTHER" id="PTHR12758">
    <property type="entry name" value="APOPTOSIS INHIBITOR 5-RELATED"/>
    <property type="match status" value="1"/>
</dbReference>
<sequence>MVDSDDKLKQIKAKVERAAQDTGSTSLRRGAFQELIQLVHSPHTSLQSKSYAAGQIPRFFNDFHDLEEEAINAVYDLCEDQDSKVRIDGYNAVTQVSYAQRKWVKRNADVLVQLLQCDEPEEAAVVKIALLKHLDMDPPAVLGVMCDQVVPLEEDLDETERQTRERLRSLVITFLATDALGVIVEKYTDPPGSEAEQTLVSQLTLSIRWLEIQEVELIVRDILLSLPCYRVYSSRGDSILLALLDRAKVPLQLRASNYGPLSSARSLLALAQLVAVDRHAASPAILLQFYLSFLMGRMILPKFSPQDRVDVISWISGAWLACEAEMAKPRQASSQEQLRRLLSQMIDATSLLLEILFDCKVCNAVFWRTVQTLLQAVNARKKRDNWALPSQLISIIRKFQVLLVQETHENTMDVQDLIRLLTDNQSMPPNGLVQTPRAMSATLPERPSHLPEPSAANISQTKYSAIHHANRRSLVKDGVNEDARDSDSNSMISAKRSNNSAEGMPETKRAKIGLKGPSLLSRLAGAEPTGASSSEHARRRRRAKVESRETSPELEKHPTTGYSIKGAASARRSGRSTETVQATSLLGRLDSVSDPAGDGFAGRRKR</sequence>
<feature type="compositionally biased region" description="Polar residues" evidence="3">
    <location>
        <begin position="488"/>
        <end position="501"/>
    </location>
</feature>
<dbReference type="GO" id="GO:0005634">
    <property type="term" value="C:nucleus"/>
    <property type="evidence" value="ECO:0007669"/>
    <property type="project" value="TreeGrafter"/>
</dbReference>
<dbReference type="InterPro" id="IPR008383">
    <property type="entry name" value="API5"/>
</dbReference>
<dbReference type="AlphaFoldDB" id="A0A0C9ZFK7"/>